<dbReference type="Gramene" id="Kaladp0048s0625.1.v1.1">
    <property type="protein sequence ID" value="Kaladp0048s0625.1.v1.1.CDS.1"/>
    <property type="gene ID" value="Kaladp0048s0625.v1.1"/>
</dbReference>
<keyword evidence="4 5" id="KW-0408">Iron</keyword>
<dbReference type="GO" id="GO:0009570">
    <property type="term" value="C:chloroplast stroma"/>
    <property type="evidence" value="ECO:0007669"/>
    <property type="project" value="TreeGrafter"/>
</dbReference>
<reference evidence="6" key="1">
    <citation type="submission" date="2021-01" db="UniProtKB">
        <authorList>
            <consortium name="EnsemblPlants"/>
        </authorList>
    </citation>
    <scope>IDENTIFICATION</scope>
</reference>
<keyword evidence="3" id="KW-0560">Oxidoreductase</keyword>
<comment type="cofactor">
    <cofactor evidence="5">
        <name>Fe(2+)</name>
        <dbReference type="ChEBI" id="CHEBI:29033"/>
    </cofactor>
    <text evidence="5">Binds 1 Fe(2+) ion per subunit.</text>
</comment>
<dbReference type="AlphaFoldDB" id="A0A7N0TYR4"/>
<dbReference type="EnsemblPlants" id="Kaladp0048s0625.1.v1.1">
    <property type="protein sequence ID" value="Kaladp0048s0625.1.v1.1.CDS.1"/>
    <property type="gene ID" value="Kaladp0048s0625.v1.1"/>
</dbReference>
<dbReference type="PANTHER" id="PTHR10543:SF46">
    <property type="entry name" value="CAROTENOID CLEAVAGE DIOXYGENASE 4, CHLOROPLASTIC-RELATED"/>
    <property type="match status" value="1"/>
</dbReference>
<feature type="binding site" evidence="5">
    <location>
        <position position="332"/>
    </location>
    <ligand>
        <name>Fe cation</name>
        <dbReference type="ChEBI" id="CHEBI:24875"/>
        <note>catalytic</note>
    </ligand>
</feature>
<evidence type="ECO:0008006" key="8">
    <source>
        <dbReference type="Google" id="ProtNLM"/>
    </source>
</evidence>
<evidence type="ECO:0000256" key="5">
    <source>
        <dbReference type="PIRSR" id="PIRSR604294-1"/>
    </source>
</evidence>
<keyword evidence="7" id="KW-1185">Reference proteome</keyword>
<proteinExistence type="inferred from homology"/>
<dbReference type="PANTHER" id="PTHR10543">
    <property type="entry name" value="BETA-CAROTENE DIOXYGENASE"/>
    <property type="match status" value="1"/>
</dbReference>
<evidence type="ECO:0000256" key="2">
    <source>
        <dbReference type="ARBA" id="ARBA00022723"/>
    </source>
</evidence>
<dbReference type="GO" id="GO:0010436">
    <property type="term" value="F:carotenoid dioxygenase activity"/>
    <property type="evidence" value="ECO:0007669"/>
    <property type="project" value="TreeGrafter"/>
</dbReference>
<dbReference type="GO" id="GO:0016121">
    <property type="term" value="P:carotene catabolic process"/>
    <property type="evidence" value="ECO:0007669"/>
    <property type="project" value="TreeGrafter"/>
</dbReference>
<dbReference type="GO" id="GO:0046872">
    <property type="term" value="F:metal ion binding"/>
    <property type="evidence" value="ECO:0007669"/>
    <property type="project" value="UniProtKB-KW"/>
</dbReference>
<evidence type="ECO:0000256" key="3">
    <source>
        <dbReference type="ARBA" id="ARBA00022964"/>
    </source>
</evidence>
<evidence type="ECO:0000313" key="6">
    <source>
        <dbReference type="EnsemblPlants" id="Kaladp0048s0625.1.v1.1.CDS.1"/>
    </source>
</evidence>
<keyword evidence="3" id="KW-0223">Dioxygenase</keyword>
<comment type="similarity">
    <text evidence="1">Belongs to the carotenoid oxygenase family.</text>
</comment>
<name>A0A7N0TYR4_KALFE</name>
<sequence>MDSSMSSSGQALLLIRNPVRSPLILASGNLRNISPKKVEVGSQRKLATSIPAPPSSTNSTVPQPIKIDGTVETRRMLLMANVFRSVDELIHKYLDLPLRPSIDPEHVLSGNFAPVHELAPTECEVIRGSIPTWLDGAYIRNGPNPQFHPAGPYHLFEGDGMLHLIRISGGKAKLCSRYVQTHKYLAERAAGSPVIPNFYSSFNGIPAAAMRVILASARALACHYNPANGIGMANTGVARIGHGLYALGESDLPYAIRVTGDGDVETVGRFDFNGALSQSMTAHPKLDADTGEVFAFQYNALHPFLTYFRIDPDGTKTHEVPISSLTRPSFFHDFAVTKKYAIFCDSQLGINSFKKIIQGGPLVGADLSKVPRLGVLPRYAADDSEMRWFDVPGFNMVHSVNAWDEEEANEIVLVAPNAQSIGHALERLDLVNPSIEKVRINLKTGNISRNTISPSNLEFSAINPSYLGKKNTYAYAAIGDPLPKIKGMVKLDVTGDEEAVVGRRMYGEGCFGGEPCFVARDPCDPDAKEDDGCLVTYLHDESTGESRFLVMDAKSANLEVLAELKLPQRVPYGFHGLFIRGSDLGQPQKN</sequence>
<evidence type="ECO:0000256" key="1">
    <source>
        <dbReference type="ARBA" id="ARBA00006787"/>
    </source>
</evidence>
<feature type="binding site" evidence="5">
    <location>
        <position position="575"/>
    </location>
    <ligand>
        <name>Fe cation</name>
        <dbReference type="ChEBI" id="CHEBI:24875"/>
        <note>catalytic</note>
    </ligand>
</feature>
<dbReference type="InterPro" id="IPR004294">
    <property type="entry name" value="Carotenoid_Oase"/>
</dbReference>
<accession>A0A7N0TYR4</accession>
<organism evidence="6 7">
    <name type="scientific">Kalanchoe fedtschenkoi</name>
    <name type="common">Lavender scallops</name>
    <name type="synonym">South American air plant</name>
    <dbReference type="NCBI Taxonomy" id="63787"/>
    <lineage>
        <taxon>Eukaryota</taxon>
        <taxon>Viridiplantae</taxon>
        <taxon>Streptophyta</taxon>
        <taxon>Embryophyta</taxon>
        <taxon>Tracheophyta</taxon>
        <taxon>Spermatophyta</taxon>
        <taxon>Magnoliopsida</taxon>
        <taxon>eudicotyledons</taxon>
        <taxon>Gunneridae</taxon>
        <taxon>Pentapetalae</taxon>
        <taxon>Saxifragales</taxon>
        <taxon>Crassulaceae</taxon>
        <taxon>Kalanchoe</taxon>
    </lineage>
</organism>
<evidence type="ECO:0000256" key="4">
    <source>
        <dbReference type="ARBA" id="ARBA00023004"/>
    </source>
</evidence>
<dbReference type="OMA" id="HELAPTE"/>
<feature type="binding site" evidence="5">
    <location>
        <position position="283"/>
    </location>
    <ligand>
        <name>Fe cation</name>
        <dbReference type="ChEBI" id="CHEBI:24875"/>
        <note>catalytic</note>
    </ligand>
</feature>
<dbReference type="Pfam" id="PF03055">
    <property type="entry name" value="RPE65"/>
    <property type="match status" value="1"/>
</dbReference>
<protein>
    <recommendedName>
        <fullName evidence="8">Carotenoid cleavage dioxygenase 4</fullName>
    </recommendedName>
</protein>
<evidence type="ECO:0000313" key="7">
    <source>
        <dbReference type="Proteomes" id="UP000594263"/>
    </source>
</evidence>
<keyword evidence="2 5" id="KW-0479">Metal-binding</keyword>
<dbReference type="Proteomes" id="UP000594263">
    <property type="component" value="Unplaced"/>
</dbReference>
<feature type="binding site" evidence="5">
    <location>
        <position position="398"/>
    </location>
    <ligand>
        <name>Fe cation</name>
        <dbReference type="ChEBI" id="CHEBI:24875"/>
        <note>catalytic</note>
    </ligand>
</feature>